<dbReference type="PROSITE" id="PS50106">
    <property type="entry name" value="PDZ"/>
    <property type="match status" value="1"/>
</dbReference>
<protein>
    <submittedName>
        <fullName evidence="3">PDZ domain-containing protein</fullName>
    </submittedName>
</protein>
<keyword evidence="1" id="KW-1133">Transmembrane helix</keyword>
<dbReference type="AlphaFoldDB" id="A0A2U3AMY8"/>
<evidence type="ECO:0000313" key="3">
    <source>
        <dbReference type="EMBL" id="PWI25886.1"/>
    </source>
</evidence>
<feature type="transmembrane region" description="Helical" evidence="1">
    <location>
        <begin position="177"/>
        <end position="194"/>
    </location>
</feature>
<evidence type="ECO:0000256" key="1">
    <source>
        <dbReference type="SAM" id="Phobius"/>
    </source>
</evidence>
<comment type="caution">
    <text evidence="3">The sequence shown here is derived from an EMBL/GenBank/DDBJ whole genome shotgun (WGS) entry which is preliminary data.</text>
</comment>
<feature type="transmembrane region" description="Helical" evidence="1">
    <location>
        <begin position="100"/>
        <end position="117"/>
    </location>
</feature>
<sequence>MEVLKGIGKLFANPLLYIAILFSVLIGYRRVKAERKSFNTRIHWGLTELLMLLKEGWLPSIILSVIAIAAGIVLPMEYIVLVTIISILCVVIFYYHFSSAVYPLGIAFLILWFTYTNDWSWHFWQWDFNTSTMHIDLLMSIPLLIGILLIVEGMLVKRHAANLASPRLQKTGRGLNAVTFLSKRLWVLPVFFLVPGETIHNFLPYWPLFSLGSESYGLILLPIVIGFQQRARKMLPAHFYPQIGKTIILLGVLVIVEGLLAFFYPLIGIASIIVAIVGRALISIIYSIGERKGKFAVSLKNEGVVIAAVLSNSPAEAMGLRIGEVIRKVNGEEVHTEAELYEALQRNAAHCKLEVLDTDGEVRLRQHVIFNHDHFRIGLLIVK</sequence>
<dbReference type="Gene3D" id="2.30.42.10">
    <property type="match status" value="1"/>
</dbReference>
<keyword evidence="4" id="KW-1185">Reference proteome</keyword>
<feature type="domain" description="PDZ" evidence="2">
    <location>
        <begin position="284"/>
        <end position="359"/>
    </location>
</feature>
<feature type="transmembrane region" description="Helical" evidence="1">
    <location>
        <begin position="49"/>
        <end position="72"/>
    </location>
</feature>
<accession>A0A2U3AMY8</accession>
<feature type="transmembrane region" description="Helical" evidence="1">
    <location>
        <begin position="206"/>
        <end position="227"/>
    </location>
</feature>
<name>A0A2U3AMY8_9BACL</name>
<dbReference type="InterPro" id="IPR001478">
    <property type="entry name" value="PDZ"/>
</dbReference>
<dbReference type="OrthoDB" id="198399at2"/>
<proteinExistence type="predicted"/>
<feature type="transmembrane region" description="Helical" evidence="1">
    <location>
        <begin position="137"/>
        <end position="156"/>
    </location>
</feature>
<dbReference type="InterPro" id="IPR036034">
    <property type="entry name" value="PDZ_sf"/>
</dbReference>
<dbReference type="Proteomes" id="UP000245938">
    <property type="component" value="Unassembled WGS sequence"/>
</dbReference>
<dbReference type="SMART" id="SM00228">
    <property type="entry name" value="PDZ"/>
    <property type="match status" value="1"/>
</dbReference>
<dbReference type="EMBL" id="QFVR01000006">
    <property type="protein sequence ID" value="PWI25886.1"/>
    <property type="molecule type" value="Genomic_DNA"/>
</dbReference>
<feature type="transmembrane region" description="Helical" evidence="1">
    <location>
        <begin position="262"/>
        <end position="286"/>
    </location>
</feature>
<reference evidence="3 4" key="1">
    <citation type="submission" date="2018-05" db="EMBL/GenBank/DDBJ databases">
        <title>Kurthia sibirica genome sequence.</title>
        <authorList>
            <person name="Maclea K.S."/>
            <person name="Goen A.E."/>
        </authorList>
    </citation>
    <scope>NUCLEOTIDE SEQUENCE [LARGE SCALE GENOMIC DNA]</scope>
    <source>
        <strain evidence="3 4">ATCC 49154</strain>
    </source>
</reference>
<keyword evidence="1" id="KW-0812">Transmembrane</keyword>
<gene>
    <name evidence="3" type="ORF">DEX24_06385</name>
</gene>
<dbReference type="InterPro" id="IPR041489">
    <property type="entry name" value="PDZ_6"/>
</dbReference>
<organism evidence="3 4">
    <name type="scientific">Kurthia sibirica</name>
    <dbReference type="NCBI Taxonomy" id="202750"/>
    <lineage>
        <taxon>Bacteria</taxon>
        <taxon>Bacillati</taxon>
        <taxon>Bacillota</taxon>
        <taxon>Bacilli</taxon>
        <taxon>Bacillales</taxon>
        <taxon>Caryophanaceae</taxon>
        <taxon>Kurthia</taxon>
    </lineage>
</organism>
<evidence type="ECO:0000313" key="4">
    <source>
        <dbReference type="Proteomes" id="UP000245938"/>
    </source>
</evidence>
<evidence type="ECO:0000259" key="2">
    <source>
        <dbReference type="PROSITE" id="PS50106"/>
    </source>
</evidence>
<dbReference type="Pfam" id="PF17820">
    <property type="entry name" value="PDZ_6"/>
    <property type="match status" value="1"/>
</dbReference>
<feature type="transmembrane region" description="Helical" evidence="1">
    <location>
        <begin position="6"/>
        <end position="28"/>
    </location>
</feature>
<feature type="transmembrane region" description="Helical" evidence="1">
    <location>
        <begin position="239"/>
        <end position="256"/>
    </location>
</feature>
<dbReference type="SUPFAM" id="SSF50156">
    <property type="entry name" value="PDZ domain-like"/>
    <property type="match status" value="1"/>
</dbReference>
<keyword evidence="1" id="KW-0472">Membrane</keyword>